<gene>
    <name evidence="3" type="ORF">Nepgr_032965</name>
</gene>
<evidence type="ECO:0000313" key="4">
    <source>
        <dbReference type="Proteomes" id="UP001279734"/>
    </source>
</evidence>
<protein>
    <submittedName>
        <fullName evidence="3">Uncharacterized protein</fullName>
    </submittedName>
</protein>
<dbReference type="EMBL" id="BSYO01000039">
    <property type="protein sequence ID" value="GMH31122.1"/>
    <property type="molecule type" value="Genomic_DNA"/>
</dbReference>
<comment type="caution">
    <text evidence="3">The sequence shown here is derived from an EMBL/GenBank/DDBJ whole genome shotgun (WGS) entry which is preliminary data.</text>
</comment>
<dbReference type="GO" id="GO:0032875">
    <property type="term" value="P:regulation of DNA endoreduplication"/>
    <property type="evidence" value="ECO:0007669"/>
    <property type="project" value="InterPro"/>
</dbReference>
<keyword evidence="4" id="KW-1185">Reference proteome</keyword>
<keyword evidence="1" id="KW-0649">Protein kinase inhibitor</keyword>
<reference evidence="3" key="1">
    <citation type="submission" date="2023-05" db="EMBL/GenBank/DDBJ databases">
        <title>Nepenthes gracilis genome sequencing.</title>
        <authorList>
            <person name="Fukushima K."/>
        </authorList>
    </citation>
    <scope>NUCLEOTIDE SEQUENCE</scope>
    <source>
        <strain evidence="3">SING2019-196</strain>
    </source>
</reference>
<sequence length="217" mass="23884">MLKFNGANTQLTPLQAKKLLEVLMVPLSACSCFYVSRNTELGLSVLHEDISVAVDRAKEAIDSTKALKEALKLLQDLSQSGVEDDQMESVQHERTETRLTGKMDLKMGFTEEPQKDGGVRGSESEKWVIAGIELRAPLKPIFTAAVMDGDGEEYCSTTPTSDDLRIPANLPCPPAPRKRKPKPNPSWCNFNGVAKEFFTPPDLETVFILRHVHGSGS</sequence>
<evidence type="ECO:0000313" key="3">
    <source>
        <dbReference type="EMBL" id="GMH31122.1"/>
    </source>
</evidence>
<keyword evidence="2" id="KW-0131">Cell cycle</keyword>
<proteinExistence type="predicted"/>
<dbReference type="PANTHER" id="PTHR33142:SF48">
    <property type="entry name" value="CYCLIN-DEPENDENT PROTEIN KINASE INHIBITOR SMR15"/>
    <property type="match status" value="1"/>
</dbReference>
<dbReference type="InterPro" id="IPR040389">
    <property type="entry name" value="SMR"/>
</dbReference>
<evidence type="ECO:0000256" key="1">
    <source>
        <dbReference type="ARBA" id="ARBA00023013"/>
    </source>
</evidence>
<dbReference type="GO" id="GO:0004860">
    <property type="term" value="F:protein kinase inhibitor activity"/>
    <property type="evidence" value="ECO:0007669"/>
    <property type="project" value="UniProtKB-KW"/>
</dbReference>
<organism evidence="3 4">
    <name type="scientific">Nepenthes gracilis</name>
    <name type="common">Slender pitcher plant</name>
    <dbReference type="NCBI Taxonomy" id="150966"/>
    <lineage>
        <taxon>Eukaryota</taxon>
        <taxon>Viridiplantae</taxon>
        <taxon>Streptophyta</taxon>
        <taxon>Embryophyta</taxon>
        <taxon>Tracheophyta</taxon>
        <taxon>Spermatophyta</taxon>
        <taxon>Magnoliopsida</taxon>
        <taxon>eudicotyledons</taxon>
        <taxon>Gunneridae</taxon>
        <taxon>Pentapetalae</taxon>
        <taxon>Caryophyllales</taxon>
        <taxon>Nepenthaceae</taxon>
        <taxon>Nepenthes</taxon>
    </lineage>
</organism>
<name>A0AAD3Y679_NEPGR</name>
<dbReference type="AlphaFoldDB" id="A0AAD3Y679"/>
<evidence type="ECO:0000256" key="2">
    <source>
        <dbReference type="ARBA" id="ARBA00023306"/>
    </source>
</evidence>
<dbReference type="PROSITE" id="PS51257">
    <property type="entry name" value="PROKAR_LIPOPROTEIN"/>
    <property type="match status" value="1"/>
</dbReference>
<dbReference type="Proteomes" id="UP001279734">
    <property type="component" value="Unassembled WGS sequence"/>
</dbReference>
<dbReference type="PANTHER" id="PTHR33142">
    <property type="entry name" value="CYCLIN-DEPENDENT PROTEIN KINASE INHIBITOR SMR13"/>
    <property type="match status" value="1"/>
</dbReference>
<accession>A0AAD3Y679</accession>